<evidence type="ECO:0000313" key="1">
    <source>
        <dbReference type="EMBL" id="BEP28113.1"/>
    </source>
</evidence>
<dbReference type="InterPro" id="IPR046590">
    <property type="entry name" value="DUF6648"/>
</dbReference>
<dbReference type="RefSeq" id="WP_338536456.1">
    <property type="nucleotide sequence ID" value="NZ_AP028654.1"/>
</dbReference>
<evidence type="ECO:0000313" key="2">
    <source>
        <dbReference type="Proteomes" id="UP001321786"/>
    </source>
</evidence>
<accession>A0AAU9EFC8</accession>
<dbReference type="Pfam" id="PF20353">
    <property type="entry name" value="DUF6648"/>
    <property type="match status" value="1"/>
</dbReference>
<sequence length="184" mass="22121">MIKKRNEVNELSKFVENRDMLIDTLKEGKINKIQYIEACYEFLKVENMKPFKINVDSIEKSLYNYQYYNTLAKYTLMKCEECRFRDSTKSRELYEYAQDYYAKKDKETLNLLELINYKNVSAYFLKMNSEVLEGELFEITIDNYDKAVFHSKDKRILNRLKKNGVFDEEAKLSIIDKYVNTKYA</sequence>
<proteinExistence type="predicted"/>
<keyword evidence="2" id="KW-1185">Reference proteome</keyword>
<name>A0AAU9EFC8_9FIRM</name>
<dbReference type="KEGG" id="hprf:HLPR_04440"/>
<dbReference type="AlphaFoldDB" id="A0AAU9EFC8"/>
<reference evidence="1 2" key="1">
    <citation type="submission" date="2023-08" db="EMBL/GenBank/DDBJ databases">
        <title>Helicovermis profunda gen. nov., sp. nov., a novel mesophilic, fermentative bacterium within the Bacillota from a deep-sea hydrothermal vent chimney.</title>
        <authorList>
            <person name="Miyazaki U."/>
            <person name="Mizutani D."/>
            <person name="Hashimoto Y."/>
            <person name="Tame A."/>
            <person name="Sawayama S."/>
            <person name="Miyazaki J."/>
            <person name="Takai K."/>
            <person name="Nakagawa S."/>
        </authorList>
    </citation>
    <scope>NUCLEOTIDE SEQUENCE [LARGE SCALE GENOMIC DNA]</scope>
    <source>
        <strain evidence="1 2">S502</strain>
    </source>
</reference>
<dbReference type="Proteomes" id="UP001321786">
    <property type="component" value="Chromosome"/>
</dbReference>
<organism evidence="1 2">
    <name type="scientific">Helicovermis profundi</name>
    <dbReference type="NCBI Taxonomy" id="3065157"/>
    <lineage>
        <taxon>Bacteria</taxon>
        <taxon>Bacillati</taxon>
        <taxon>Bacillota</taxon>
        <taxon>Clostridia</taxon>
        <taxon>Helicovermis</taxon>
    </lineage>
</organism>
<dbReference type="EMBL" id="AP028654">
    <property type="protein sequence ID" value="BEP28113.1"/>
    <property type="molecule type" value="Genomic_DNA"/>
</dbReference>
<protein>
    <submittedName>
        <fullName evidence="1">Uncharacterized protein</fullName>
    </submittedName>
</protein>
<gene>
    <name evidence="1" type="ORF">HLPR_04440</name>
</gene>